<evidence type="ECO:0000313" key="3">
    <source>
        <dbReference type="Proteomes" id="UP000569092"/>
    </source>
</evidence>
<keyword evidence="1" id="KW-0732">Signal</keyword>
<dbReference type="AlphaFoldDB" id="A0A7W8N2Q5"/>
<dbReference type="EMBL" id="JACHDZ010000001">
    <property type="protein sequence ID" value="MBB5342648.1"/>
    <property type="molecule type" value="Genomic_DNA"/>
</dbReference>
<feature type="signal peptide" evidence="1">
    <location>
        <begin position="1"/>
        <end position="21"/>
    </location>
</feature>
<comment type="caution">
    <text evidence="2">The sequence shown here is derived from an EMBL/GenBank/DDBJ whole genome shotgun (WGS) entry which is preliminary data.</text>
</comment>
<dbReference type="Proteomes" id="UP000569092">
    <property type="component" value="Unassembled WGS sequence"/>
</dbReference>
<gene>
    <name evidence="2" type="ORF">HDF10_000598</name>
</gene>
<reference evidence="2 3" key="1">
    <citation type="submission" date="2020-08" db="EMBL/GenBank/DDBJ databases">
        <title>Genomic Encyclopedia of Type Strains, Phase IV (KMG-V): Genome sequencing to study the core and pangenomes of soil and plant-associated prokaryotes.</title>
        <authorList>
            <person name="Whitman W."/>
        </authorList>
    </citation>
    <scope>NUCLEOTIDE SEQUENCE [LARGE SCALE GENOMIC DNA]</scope>
    <source>
        <strain evidence="2 3">M8US30</strain>
    </source>
</reference>
<organism evidence="2 3">
    <name type="scientific">Tunturiibacter lichenicola</name>
    <dbReference type="NCBI Taxonomy" id="2051959"/>
    <lineage>
        <taxon>Bacteria</taxon>
        <taxon>Pseudomonadati</taxon>
        <taxon>Acidobacteriota</taxon>
        <taxon>Terriglobia</taxon>
        <taxon>Terriglobales</taxon>
        <taxon>Acidobacteriaceae</taxon>
        <taxon>Tunturiibacter</taxon>
    </lineage>
</organism>
<evidence type="ECO:0000313" key="2">
    <source>
        <dbReference type="EMBL" id="MBB5342648.1"/>
    </source>
</evidence>
<accession>A0A7W8N2Q5</accession>
<feature type="chain" id="PRO_5030627966" evidence="1">
    <location>
        <begin position="22"/>
        <end position="120"/>
    </location>
</feature>
<protein>
    <submittedName>
        <fullName evidence="2">Uncharacterized protein</fullName>
    </submittedName>
</protein>
<proteinExistence type="predicted"/>
<sequence length="120" mass="12560">MNKTQRFFVAAAMTVSLIAMAEEPASNVKVTGWVIDSACAYTKGLSKPIGVACAKACAKNGSPLVILQDDGTIYLPIDSATPSASQNAKLMPYAGEHVTVTGKDYARNGSHGLVIDTISR</sequence>
<evidence type="ECO:0000256" key="1">
    <source>
        <dbReference type="SAM" id="SignalP"/>
    </source>
</evidence>
<name>A0A7W8N2Q5_9BACT</name>